<dbReference type="OrthoDB" id="205442at2157"/>
<dbReference type="AlphaFoldDB" id="A0A8J8Q538"/>
<feature type="domain" description="MIP18 family-like" evidence="4">
    <location>
        <begin position="8"/>
        <end position="48"/>
    </location>
</feature>
<comment type="caution">
    <text evidence="5">The sequence shown here is derived from an EMBL/GenBank/DDBJ whole genome shotgun (WGS) entry which is preliminary data.</text>
</comment>
<keyword evidence="6" id="KW-1185">Reference proteome</keyword>
<organism evidence="5 6">
    <name type="scientific">Natronococcus pandeyae</name>
    <dbReference type="NCBI Taxonomy" id="2055836"/>
    <lineage>
        <taxon>Archaea</taxon>
        <taxon>Methanobacteriati</taxon>
        <taxon>Methanobacteriota</taxon>
        <taxon>Stenosarchaea group</taxon>
        <taxon>Halobacteria</taxon>
        <taxon>Halobacteriales</taxon>
        <taxon>Natrialbaceae</taxon>
        <taxon>Natronococcus</taxon>
    </lineage>
</organism>
<feature type="compositionally biased region" description="Basic and acidic residues" evidence="3">
    <location>
        <begin position="290"/>
        <end position="303"/>
    </location>
</feature>
<keyword evidence="2" id="KW-0067">ATP-binding</keyword>
<evidence type="ECO:0000259" key="4">
    <source>
        <dbReference type="Pfam" id="PF01883"/>
    </source>
</evidence>
<dbReference type="InterPro" id="IPR002744">
    <property type="entry name" value="MIP18-like"/>
</dbReference>
<dbReference type="InterPro" id="IPR027417">
    <property type="entry name" value="P-loop_NTPase"/>
</dbReference>
<evidence type="ECO:0000313" key="6">
    <source>
        <dbReference type="Proteomes" id="UP000766904"/>
    </source>
</evidence>
<dbReference type="Proteomes" id="UP000766904">
    <property type="component" value="Unassembled WGS sequence"/>
</dbReference>
<dbReference type="InterPro" id="IPR044304">
    <property type="entry name" value="NUBPL-like"/>
</dbReference>
<evidence type="ECO:0000313" key="5">
    <source>
        <dbReference type="EMBL" id="TYL38748.1"/>
    </source>
</evidence>
<dbReference type="Gene3D" id="3.40.50.300">
    <property type="entry name" value="P-loop containing nucleotide triphosphate hydrolases"/>
    <property type="match status" value="1"/>
</dbReference>
<keyword evidence="1" id="KW-0547">Nucleotide-binding</keyword>
<protein>
    <submittedName>
        <fullName evidence="5">Chromosome partitioning protein ParA</fullName>
    </submittedName>
</protein>
<evidence type="ECO:0000256" key="2">
    <source>
        <dbReference type="ARBA" id="ARBA00022840"/>
    </source>
</evidence>
<dbReference type="GO" id="GO:0051539">
    <property type="term" value="F:4 iron, 4 sulfur cluster binding"/>
    <property type="evidence" value="ECO:0007669"/>
    <property type="project" value="TreeGrafter"/>
</dbReference>
<dbReference type="Pfam" id="PF10609">
    <property type="entry name" value="ParA"/>
    <property type="match status" value="1"/>
</dbReference>
<dbReference type="GO" id="GO:0016226">
    <property type="term" value="P:iron-sulfur cluster assembly"/>
    <property type="evidence" value="ECO:0007669"/>
    <property type="project" value="InterPro"/>
</dbReference>
<dbReference type="RefSeq" id="WP_148857749.1">
    <property type="nucleotide sequence ID" value="NZ_PHNJ01000004.1"/>
</dbReference>
<dbReference type="InterPro" id="IPR033756">
    <property type="entry name" value="YlxH/NBP35"/>
</dbReference>
<reference evidence="5" key="1">
    <citation type="submission" date="2017-11" db="EMBL/GenBank/DDBJ databases">
        <authorList>
            <person name="Kajale S.C."/>
            <person name="Sharma A."/>
        </authorList>
    </citation>
    <scope>NUCLEOTIDE SEQUENCE</scope>
    <source>
        <strain evidence="5">LS1_42</strain>
    </source>
</reference>
<evidence type="ECO:0000256" key="1">
    <source>
        <dbReference type="ARBA" id="ARBA00022741"/>
    </source>
</evidence>
<dbReference type="InterPro" id="IPR034904">
    <property type="entry name" value="FSCA_dom_sf"/>
</dbReference>
<dbReference type="PANTHER" id="PTHR42961:SF2">
    <property type="entry name" value="IRON-SULFUR PROTEIN NUBPL"/>
    <property type="match status" value="1"/>
</dbReference>
<dbReference type="SUPFAM" id="SSF52540">
    <property type="entry name" value="P-loop containing nucleoside triphosphate hydrolases"/>
    <property type="match status" value="1"/>
</dbReference>
<proteinExistence type="predicted"/>
<dbReference type="SUPFAM" id="SSF117916">
    <property type="entry name" value="Fe-S cluster assembly (FSCA) domain-like"/>
    <property type="match status" value="1"/>
</dbReference>
<evidence type="ECO:0000256" key="3">
    <source>
        <dbReference type="SAM" id="MobiDB-lite"/>
    </source>
</evidence>
<accession>A0A8J8Q538</accession>
<dbReference type="PANTHER" id="PTHR42961">
    <property type="entry name" value="IRON-SULFUR PROTEIN NUBPL"/>
    <property type="match status" value="1"/>
</dbReference>
<dbReference type="Pfam" id="PF01883">
    <property type="entry name" value="FeS_assembly_P"/>
    <property type="match status" value="1"/>
</dbReference>
<feature type="region of interest" description="Disordered" evidence="3">
    <location>
        <begin position="255"/>
        <end position="304"/>
    </location>
</feature>
<gene>
    <name evidence="5" type="ORF">CV102_09525</name>
</gene>
<sequence length="338" mass="35607">MDTTRHLQDRLRQVEDPELGTDIVSLGLMTDVRVDDGVATVSLAFNAPLSPAEWTMCDEIRALCQGIGLEPRVYADTSTGGVFPDVKNTIAIGTAEPDAETSLLTANLAAALASIGARVGVFDVGLDADRKTWLERVARPDLSVDPIEPPAVEGISVVRLEPAVPTGDALLKGAVVLELVLPAVVESLEWGSLDYLLVRLPRGTGRSTAAVAEQIPIDGAIAVSPVATDSSLPRTAVQELNALGAAVIGAVETVDTGESDGDEPARRPAALDCPHLGTVPLDRSTLPTASDERADEPFVRETEGASVLERSPFRELAVSVIDRIGAVNRRSVADRQFA</sequence>
<dbReference type="GO" id="GO:0005524">
    <property type="term" value="F:ATP binding"/>
    <property type="evidence" value="ECO:0007669"/>
    <property type="project" value="UniProtKB-KW"/>
</dbReference>
<name>A0A8J8Q538_9EURY</name>
<dbReference type="EMBL" id="PHNJ01000004">
    <property type="protein sequence ID" value="TYL38748.1"/>
    <property type="molecule type" value="Genomic_DNA"/>
</dbReference>
<dbReference type="Gene3D" id="3.30.300.130">
    <property type="entry name" value="Fe-S cluster assembly (FSCA)"/>
    <property type="match status" value="1"/>
</dbReference>